<dbReference type="GO" id="GO:0016747">
    <property type="term" value="F:acyltransferase activity, transferring groups other than amino-acyl groups"/>
    <property type="evidence" value="ECO:0007669"/>
    <property type="project" value="InterPro"/>
</dbReference>
<dbReference type="PROSITE" id="PS51186">
    <property type="entry name" value="GNAT"/>
    <property type="match status" value="1"/>
</dbReference>
<dbReference type="InterPro" id="IPR051531">
    <property type="entry name" value="N-acetyltransferase"/>
</dbReference>
<dbReference type="AlphaFoldDB" id="A0A2P2CI87"/>
<accession>A0A2P2CI87</accession>
<dbReference type="Pfam" id="PF13302">
    <property type="entry name" value="Acetyltransf_3"/>
    <property type="match status" value="1"/>
</dbReference>
<proteinExistence type="predicted"/>
<dbReference type="PANTHER" id="PTHR43792:SF16">
    <property type="entry name" value="N-ACETYLTRANSFERASE DOMAIN-CONTAINING PROTEIN"/>
    <property type="match status" value="1"/>
</dbReference>
<protein>
    <submittedName>
        <fullName evidence="2">Putative GCN5-related N-acetyltransferase</fullName>
    </submittedName>
</protein>
<feature type="domain" description="N-acetyltransferase" evidence="1">
    <location>
        <begin position="1"/>
        <end position="155"/>
    </location>
</feature>
<dbReference type="Gene3D" id="3.40.630.30">
    <property type="match status" value="1"/>
</dbReference>
<dbReference type="InterPro" id="IPR016181">
    <property type="entry name" value="Acyl_CoA_acyltransferase"/>
</dbReference>
<sequence>MVDLNSDPAVMTYIQGRRATPDETATEWRQRLDHQSDAARGLGYWAGFHAGAFVGWWSASSFEGRPEISGIGYRLRATGWGRGLATEGAKAMIRQAFSCRGIDRVLASTMAANTGSRRVLEKLGMMQNASWAAPEDKQQIPGWKHGEVYYELTRAEWTHPTPKTR</sequence>
<evidence type="ECO:0000313" key="2">
    <source>
        <dbReference type="EMBL" id="CUR61703.1"/>
    </source>
</evidence>
<dbReference type="PANTHER" id="PTHR43792">
    <property type="entry name" value="GNAT FAMILY, PUTATIVE (AFU_ORTHOLOGUE AFUA_3G00765)-RELATED-RELATED"/>
    <property type="match status" value="1"/>
</dbReference>
<reference evidence="2" key="1">
    <citation type="submission" date="2015-08" db="EMBL/GenBank/DDBJ databases">
        <authorList>
            <person name="Babu N.S."/>
            <person name="Beckwith C.J."/>
            <person name="Beseler K.G."/>
            <person name="Brison A."/>
            <person name="Carone J.V."/>
            <person name="Caskin T.P."/>
            <person name="Diamond M."/>
            <person name="Durham M.E."/>
            <person name="Foxe J.M."/>
            <person name="Go M."/>
            <person name="Henderson B.A."/>
            <person name="Jones I.B."/>
            <person name="McGettigan J.A."/>
            <person name="Micheletti S.J."/>
            <person name="Nasrallah M.E."/>
            <person name="Ortiz D."/>
            <person name="Piller C.R."/>
            <person name="Privatt S.R."/>
            <person name="Schneider S.L."/>
            <person name="Sharp S."/>
            <person name="Smith T.C."/>
            <person name="Stanton J.D."/>
            <person name="Ullery H.E."/>
            <person name="Wilson R.J."/>
            <person name="Serrano M.G."/>
            <person name="Buck G."/>
            <person name="Lee V."/>
            <person name="Wang Y."/>
            <person name="Carvalho R."/>
            <person name="Voegtly L."/>
            <person name="Shi R."/>
            <person name="Duckworth R."/>
            <person name="Johnson A."/>
            <person name="Loviza R."/>
            <person name="Walstead R."/>
            <person name="Shah Z."/>
            <person name="Kiflezghi M."/>
            <person name="Wade K."/>
            <person name="Ball S.L."/>
            <person name="Bradley K.W."/>
            <person name="Asai D.J."/>
            <person name="Bowman C.A."/>
            <person name="Russell D.A."/>
            <person name="Pope W.H."/>
            <person name="Jacobs-Sera D."/>
            <person name="Hendrix R.W."/>
            <person name="Hatfull G.F."/>
        </authorList>
    </citation>
    <scope>NUCLEOTIDE SEQUENCE</scope>
</reference>
<name>A0A2P2CI87_9ZZZZ</name>
<evidence type="ECO:0000259" key="1">
    <source>
        <dbReference type="PROSITE" id="PS51186"/>
    </source>
</evidence>
<organism evidence="2">
    <name type="scientific">metagenome</name>
    <dbReference type="NCBI Taxonomy" id="256318"/>
    <lineage>
        <taxon>unclassified sequences</taxon>
        <taxon>metagenomes</taxon>
    </lineage>
</organism>
<gene>
    <name evidence="2" type="ORF">NOCA150003</name>
</gene>
<keyword evidence="2" id="KW-0808">Transferase</keyword>
<dbReference type="SUPFAM" id="SSF55729">
    <property type="entry name" value="Acyl-CoA N-acyltransferases (Nat)"/>
    <property type="match status" value="1"/>
</dbReference>
<dbReference type="EMBL" id="CZKB01000025">
    <property type="protein sequence ID" value="CUR61703.1"/>
    <property type="molecule type" value="Genomic_DNA"/>
</dbReference>
<dbReference type="InterPro" id="IPR000182">
    <property type="entry name" value="GNAT_dom"/>
</dbReference>